<evidence type="ECO:0000256" key="8">
    <source>
        <dbReference type="ARBA" id="ARBA00022771"/>
    </source>
</evidence>
<keyword evidence="7" id="KW-0479">Metal-binding</keyword>
<evidence type="ECO:0000256" key="2">
    <source>
        <dbReference type="ARBA" id="ARBA00004167"/>
    </source>
</evidence>
<evidence type="ECO:0000256" key="13">
    <source>
        <dbReference type="PROSITE-ProRule" id="PRU00175"/>
    </source>
</evidence>
<evidence type="ECO:0000256" key="4">
    <source>
        <dbReference type="ARBA" id="ARBA00012483"/>
    </source>
</evidence>
<keyword evidence="12 14" id="KW-0472">Membrane</keyword>
<comment type="catalytic activity">
    <reaction evidence="1">
        <text>S-ubiquitinyl-[E2 ubiquitin-conjugating enzyme]-L-cysteine + [acceptor protein]-L-lysine = [E2 ubiquitin-conjugating enzyme]-L-cysteine + N(6)-ubiquitinyl-[acceptor protein]-L-lysine.</text>
        <dbReference type="EC" id="2.3.2.27"/>
    </reaction>
</comment>
<comment type="subcellular location">
    <subcellularLocation>
        <location evidence="2">Membrane</location>
        <topology evidence="2">Single-pass membrane protein</topology>
    </subcellularLocation>
</comment>
<evidence type="ECO:0000256" key="1">
    <source>
        <dbReference type="ARBA" id="ARBA00000900"/>
    </source>
</evidence>
<evidence type="ECO:0000256" key="14">
    <source>
        <dbReference type="SAM" id="Phobius"/>
    </source>
</evidence>
<comment type="caution">
    <text evidence="16">The sequence shown here is derived from an EMBL/GenBank/DDBJ whole genome shotgun (WGS) entry which is preliminary data.</text>
</comment>
<feature type="transmembrane region" description="Helical" evidence="14">
    <location>
        <begin position="20"/>
        <end position="44"/>
    </location>
</feature>
<dbReference type="PANTHER" id="PTHR46719">
    <property type="entry name" value="TRANSCRIPTION FACTOR C2H2 FAMILY-RELATED"/>
    <property type="match status" value="1"/>
</dbReference>
<dbReference type="PROSITE" id="PS50089">
    <property type="entry name" value="ZF_RING_2"/>
    <property type="match status" value="1"/>
</dbReference>
<dbReference type="FunFam" id="3.30.40.10:FF:000187">
    <property type="entry name" value="E3 ubiquitin-protein ligase ATL6"/>
    <property type="match status" value="1"/>
</dbReference>
<sequence length="160" mass="16996">MNSWGLACRDSVGVFSTDRIGGIGYGAGASVGVLLLVITVALAFNSCARTNATSSRPPARRLAGAMADVETGLDETTLMSYPKVVFSQAKLLDEGGAASRCPICLSEYEDADVLRVLPECGHLFHLNCVDPWLRLRPTCPLCRTSPAPLAEVNPSGRQSR</sequence>
<protein>
    <recommendedName>
        <fullName evidence="4">RING-type E3 ubiquitin transferase</fullName>
        <ecNumber evidence="4">2.3.2.27</ecNumber>
    </recommendedName>
</protein>
<evidence type="ECO:0000256" key="12">
    <source>
        <dbReference type="ARBA" id="ARBA00023136"/>
    </source>
</evidence>
<dbReference type="SUPFAM" id="SSF57850">
    <property type="entry name" value="RING/U-box"/>
    <property type="match status" value="1"/>
</dbReference>
<keyword evidence="11 14" id="KW-1133">Transmembrane helix</keyword>
<gene>
    <name evidence="16" type="ORF">B296_00030668</name>
</gene>
<accession>A0A426XSS9</accession>
<keyword evidence="9" id="KW-0833">Ubl conjugation pathway</keyword>
<dbReference type="GO" id="GO:0061630">
    <property type="term" value="F:ubiquitin protein ligase activity"/>
    <property type="evidence" value="ECO:0007669"/>
    <property type="project" value="UniProtKB-EC"/>
</dbReference>
<dbReference type="GO" id="GO:0008270">
    <property type="term" value="F:zinc ion binding"/>
    <property type="evidence" value="ECO:0007669"/>
    <property type="project" value="UniProtKB-KW"/>
</dbReference>
<evidence type="ECO:0000256" key="7">
    <source>
        <dbReference type="ARBA" id="ARBA00022723"/>
    </source>
</evidence>
<evidence type="ECO:0000259" key="15">
    <source>
        <dbReference type="PROSITE" id="PS50089"/>
    </source>
</evidence>
<dbReference type="GO" id="GO:0016020">
    <property type="term" value="C:membrane"/>
    <property type="evidence" value="ECO:0007669"/>
    <property type="project" value="UniProtKB-SubCell"/>
</dbReference>
<name>A0A426XSS9_ENSVE</name>
<evidence type="ECO:0000313" key="16">
    <source>
        <dbReference type="EMBL" id="RRT42524.1"/>
    </source>
</evidence>
<dbReference type="PANTHER" id="PTHR46719:SF7">
    <property type="entry name" value="RING-H2 FINGER PROTEIN ATL71-RELATED"/>
    <property type="match status" value="1"/>
</dbReference>
<dbReference type="Pfam" id="PF13639">
    <property type="entry name" value="zf-RING_2"/>
    <property type="match status" value="1"/>
</dbReference>
<dbReference type="SMART" id="SM00184">
    <property type="entry name" value="RING"/>
    <property type="match status" value="1"/>
</dbReference>
<dbReference type="EC" id="2.3.2.27" evidence="4"/>
<keyword evidence="6 14" id="KW-0812">Transmembrane</keyword>
<dbReference type="Gene3D" id="3.30.40.10">
    <property type="entry name" value="Zinc/RING finger domain, C3HC4 (zinc finger)"/>
    <property type="match status" value="1"/>
</dbReference>
<organism evidence="16 17">
    <name type="scientific">Ensete ventricosum</name>
    <name type="common">Abyssinian banana</name>
    <name type="synonym">Musa ensete</name>
    <dbReference type="NCBI Taxonomy" id="4639"/>
    <lineage>
        <taxon>Eukaryota</taxon>
        <taxon>Viridiplantae</taxon>
        <taxon>Streptophyta</taxon>
        <taxon>Embryophyta</taxon>
        <taxon>Tracheophyta</taxon>
        <taxon>Spermatophyta</taxon>
        <taxon>Magnoliopsida</taxon>
        <taxon>Liliopsida</taxon>
        <taxon>Zingiberales</taxon>
        <taxon>Musaceae</taxon>
        <taxon>Ensete</taxon>
    </lineage>
</organism>
<evidence type="ECO:0000256" key="11">
    <source>
        <dbReference type="ARBA" id="ARBA00022989"/>
    </source>
</evidence>
<dbReference type="Proteomes" id="UP000287651">
    <property type="component" value="Unassembled WGS sequence"/>
</dbReference>
<dbReference type="CDD" id="cd16461">
    <property type="entry name" value="RING-H2_EL5-like"/>
    <property type="match status" value="1"/>
</dbReference>
<feature type="domain" description="RING-type" evidence="15">
    <location>
        <begin position="101"/>
        <end position="143"/>
    </location>
</feature>
<keyword evidence="5" id="KW-0808">Transferase</keyword>
<evidence type="ECO:0000256" key="9">
    <source>
        <dbReference type="ARBA" id="ARBA00022786"/>
    </source>
</evidence>
<keyword evidence="10" id="KW-0862">Zinc</keyword>
<reference evidence="16 17" key="1">
    <citation type="journal article" date="2014" name="Agronomy (Basel)">
        <title>A Draft Genome Sequence for Ensete ventricosum, the Drought-Tolerant Tree Against Hunger.</title>
        <authorList>
            <person name="Harrison J."/>
            <person name="Moore K.A."/>
            <person name="Paszkiewicz K."/>
            <person name="Jones T."/>
            <person name="Grant M."/>
            <person name="Ambacheew D."/>
            <person name="Muzemil S."/>
            <person name="Studholme D.J."/>
        </authorList>
    </citation>
    <scope>NUCLEOTIDE SEQUENCE [LARGE SCALE GENOMIC DNA]</scope>
</reference>
<comment type="pathway">
    <text evidence="3">Protein modification; protein ubiquitination.</text>
</comment>
<evidence type="ECO:0000256" key="10">
    <source>
        <dbReference type="ARBA" id="ARBA00022833"/>
    </source>
</evidence>
<evidence type="ECO:0000256" key="6">
    <source>
        <dbReference type="ARBA" id="ARBA00022692"/>
    </source>
</evidence>
<dbReference type="InterPro" id="IPR013083">
    <property type="entry name" value="Znf_RING/FYVE/PHD"/>
</dbReference>
<dbReference type="EMBL" id="AMZH03017777">
    <property type="protein sequence ID" value="RRT42524.1"/>
    <property type="molecule type" value="Genomic_DNA"/>
</dbReference>
<proteinExistence type="predicted"/>
<keyword evidence="8 13" id="KW-0863">Zinc-finger</keyword>
<dbReference type="InterPro" id="IPR001841">
    <property type="entry name" value="Znf_RING"/>
</dbReference>
<evidence type="ECO:0000313" key="17">
    <source>
        <dbReference type="Proteomes" id="UP000287651"/>
    </source>
</evidence>
<evidence type="ECO:0000256" key="3">
    <source>
        <dbReference type="ARBA" id="ARBA00004906"/>
    </source>
</evidence>
<dbReference type="InterPro" id="IPR045899">
    <property type="entry name" value="ATL71-like"/>
</dbReference>
<evidence type="ECO:0000256" key="5">
    <source>
        <dbReference type="ARBA" id="ARBA00022679"/>
    </source>
</evidence>
<dbReference type="AlphaFoldDB" id="A0A426XSS9"/>